<keyword evidence="2" id="KW-1185">Reference proteome</keyword>
<protein>
    <submittedName>
        <fullName evidence="1">Uncharacterized protein</fullName>
    </submittedName>
</protein>
<dbReference type="Proteomes" id="UP000663879">
    <property type="component" value="Unassembled WGS sequence"/>
</dbReference>
<evidence type="ECO:0000313" key="1">
    <source>
        <dbReference type="EMBL" id="CAF0848634.1"/>
    </source>
</evidence>
<reference evidence="1" key="1">
    <citation type="submission" date="2021-02" db="EMBL/GenBank/DDBJ databases">
        <authorList>
            <person name="Nowell W R."/>
        </authorList>
    </citation>
    <scope>NUCLEOTIDE SEQUENCE</scope>
    <source>
        <strain evidence="1">Ploen Becks lab</strain>
    </source>
</reference>
<organism evidence="1 2">
    <name type="scientific">Brachionus calyciflorus</name>
    <dbReference type="NCBI Taxonomy" id="104777"/>
    <lineage>
        <taxon>Eukaryota</taxon>
        <taxon>Metazoa</taxon>
        <taxon>Spiralia</taxon>
        <taxon>Gnathifera</taxon>
        <taxon>Rotifera</taxon>
        <taxon>Eurotatoria</taxon>
        <taxon>Monogononta</taxon>
        <taxon>Pseudotrocha</taxon>
        <taxon>Ploima</taxon>
        <taxon>Brachionidae</taxon>
        <taxon>Brachionus</taxon>
    </lineage>
</organism>
<gene>
    <name evidence="1" type="ORF">OXX778_LOCUS8831</name>
</gene>
<sequence length="150" mass="17904">MGIKKNLDRLRNYLESVNIEPEWYDVDFLNALSNYDTILDDIINGEVSIISFEETFNFGEYDIDQILVMYTENPLHLLFMSSDDPNEIILENFNNPKIVHFALEYLKKYDIDLKWIRNRLQHVRKDSSVLMQFDAIVDDYYSIFKNEDES</sequence>
<evidence type="ECO:0000313" key="2">
    <source>
        <dbReference type="Proteomes" id="UP000663879"/>
    </source>
</evidence>
<dbReference type="EMBL" id="CAJNOC010001250">
    <property type="protein sequence ID" value="CAF0848634.1"/>
    <property type="molecule type" value="Genomic_DNA"/>
</dbReference>
<dbReference type="AlphaFoldDB" id="A0A813VVC7"/>
<comment type="caution">
    <text evidence="1">The sequence shown here is derived from an EMBL/GenBank/DDBJ whole genome shotgun (WGS) entry which is preliminary data.</text>
</comment>
<accession>A0A813VVC7</accession>
<name>A0A813VVC7_9BILA</name>
<proteinExistence type="predicted"/>